<evidence type="ECO:0000313" key="4">
    <source>
        <dbReference type="Proteomes" id="UP000198924"/>
    </source>
</evidence>
<dbReference type="SUPFAM" id="SSF52540">
    <property type="entry name" value="P-loop containing nucleoside triphosphate hydrolases"/>
    <property type="match status" value="1"/>
</dbReference>
<dbReference type="STRING" id="45496.SAMN04488079_10682"/>
<evidence type="ECO:0000256" key="1">
    <source>
        <dbReference type="ARBA" id="ARBA00060876"/>
    </source>
</evidence>
<protein>
    <submittedName>
        <fullName evidence="3">Chromosome partitioning protein</fullName>
    </submittedName>
</protein>
<dbReference type="RefSeq" id="WP_091712582.1">
    <property type="nucleotide sequence ID" value="NZ_FOSH01000006.1"/>
</dbReference>
<dbReference type="EMBL" id="FOSH01000006">
    <property type="protein sequence ID" value="SFK19221.1"/>
    <property type="molecule type" value="Genomic_DNA"/>
</dbReference>
<comment type="similarity">
    <text evidence="1">To B.subtilis soj.</text>
</comment>
<dbReference type="InterPro" id="IPR027417">
    <property type="entry name" value="P-loop_NTPase"/>
</dbReference>
<dbReference type="PANTHER" id="PTHR13696:SF69">
    <property type="entry name" value="PLASMID PARTITIONING PROTEIN-RELATED"/>
    <property type="match status" value="1"/>
</dbReference>
<name>A0A1I3XJK6_9GAMM</name>
<dbReference type="Gene3D" id="3.40.50.300">
    <property type="entry name" value="P-loop containing nucleotide triphosphate hydrolases"/>
    <property type="match status" value="1"/>
</dbReference>
<organism evidence="3 4">
    <name type="scientific">Methylophaga sulfidovorans</name>
    <dbReference type="NCBI Taxonomy" id="45496"/>
    <lineage>
        <taxon>Bacteria</taxon>
        <taxon>Pseudomonadati</taxon>
        <taxon>Pseudomonadota</taxon>
        <taxon>Gammaproteobacteria</taxon>
        <taxon>Thiotrichales</taxon>
        <taxon>Piscirickettsiaceae</taxon>
        <taxon>Methylophaga</taxon>
    </lineage>
</organism>
<feature type="domain" description="AAA" evidence="2">
    <location>
        <begin position="3"/>
        <end position="179"/>
    </location>
</feature>
<dbReference type="CDD" id="cd02042">
    <property type="entry name" value="ParAB_family"/>
    <property type="match status" value="1"/>
</dbReference>
<accession>A0A1I3XJK6</accession>
<evidence type="ECO:0000313" key="3">
    <source>
        <dbReference type="EMBL" id="SFK19221.1"/>
    </source>
</evidence>
<dbReference type="AlphaFoldDB" id="A0A1I3XJK6"/>
<dbReference type="Proteomes" id="UP000198924">
    <property type="component" value="Unassembled WGS sequence"/>
</dbReference>
<gene>
    <name evidence="3" type="ORF">SAMN04488079_10682</name>
</gene>
<dbReference type="FunFam" id="3.40.50.300:FF:000285">
    <property type="entry name" value="Sporulation initiation inhibitor Soj"/>
    <property type="match status" value="1"/>
</dbReference>
<dbReference type="InterPro" id="IPR050678">
    <property type="entry name" value="DNA_Partitioning_ATPase"/>
</dbReference>
<proteinExistence type="predicted"/>
<reference evidence="4" key="1">
    <citation type="submission" date="2016-10" db="EMBL/GenBank/DDBJ databases">
        <authorList>
            <person name="Varghese N."/>
            <person name="Submissions S."/>
        </authorList>
    </citation>
    <scope>NUCLEOTIDE SEQUENCE [LARGE SCALE GENOMIC DNA]</scope>
    <source>
        <strain evidence="4">DSM 11578</strain>
    </source>
</reference>
<dbReference type="Pfam" id="PF13614">
    <property type="entry name" value="AAA_31"/>
    <property type="match status" value="1"/>
</dbReference>
<keyword evidence="4" id="KW-1185">Reference proteome</keyword>
<dbReference type="OrthoDB" id="9815116at2"/>
<sequence>MAVWAICNQKGGVAKTTTVVSLASLLAQKGEPVLMLDLDPHGSLTTYLGYDPDSIETSIYTLFQQLDNTPKEAILKSLKKTRHDNIFLLPASTAMATLDRQLGAQQGKGLVIRKTLSFFKDRFKHVLIDCPPMLGVLMINALAACDKLIIPVQTEFLSLKGLEHMLHTVSMINHSRRSALPYFIVPTMHDGRTKAAIDCLAELHKRYGDNVWQSFVPVDIGFREASKLGLPLPEMSPDSAGTRAYKQLLNMLTEPEVSISNG</sequence>
<evidence type="ECO:0000259" key="2">
    <source>
        <dbReference type="Pfam" id="PF13614"/>
    </source>
</evidence>
<dbReference type="PANTHER" id="PTHR13696">
    <property type="entry name" value="P-LOOP CONTAINING NUCLEOSIDE TRIPHOSPHATE HYDROLASE"/>
    <property type="match status" value="1"/>
</dbReference>
<dbReference type="InterPro" id="IPR025669">
    <property type="entry name" value="AAA_dom"/>
</dbReference>